<organism evidence="8 9">
    <name type="scientific">Peptoanaerobacter stomatis</name>
    <dbReference type="NCBI Taxonomy" id="796937"/>
    <lineage>
        <taxon>Bacteria</taxon>
        <taxon>Bacillati</taxon>
        <taxon>Bacillota</taxon>
        <taxon>Clostridia</taxon>
        <taxon>Peptostreptococcales</taxon>
        <taxon>Filifactoraceae</taxon>
        <taxon>Peptoanaerobacter</taxon>
    </lineage>
</organism>
<keyword evidence="3" id="KW-0762">Sugar transport</keyword>
<evidence type="ECO:0000256" key="3">
    <source>
        <dbReference type="ARBA" id="ARBA00022597"/>
    </source>
</evidence>
<evidence type="ECO:0000313" key="8">
    <source>
        <dbReference type="EMBL" id="EHL13206.1"/>
    </source>
</evidence>
<proteinExistence type="predicted"/>
<dbReference type="PANTHER" id="PTHR45008:SF1">
    <property type="entry name" value="PTS SYSTEM GLUCOSE-SPECIFIC EIIA COMPONENT"/>
    <property type="match status" value="1"/>
</dbReference>
<dbReference type="RefSeq" id="WP_009524743.1">
    <property type="nucleotide sequence ID" value="NZ_JH414547.1"/>
</dbReference>
<keyword evidence="2" id="KW-0813">Transport</keyword>
<gene>
    <name evidence="8" type="ORF">HMPREF9629_00506</name>
</gene>
<keyword evidence="5" id="KW-0598">Phosphotransferase system</keyword>
<keyword evidence="4" id="KW-0808">Transferase</keyword>
<dbReference type="HOGENOM" id="CLU_012312_5_3_9"/>
<dbReference type="GO" id="GO:0009401">
    <property type="term" value="P:phosphoenolpyruvate-dependent sugar phosphotransferase system"/>
    <property type="evidence" value="ECO:0007669"/>
    <property type="project" value="UniProtKB-KW"/>
</dbReference>
<keyword evidence="6" id="KW-0418">Kinase</keyword>
<evidence type="ECO:0000313" key="9">
    <source>
        <dbReference type="Proteomes" id="UP000006437"/>
    </source>
</evidence>
<evidence type="ECO:0000256" key="1">
    <source>
        <dbReference type="ARBA" id="ARBA00004496"/>
    </source>
</evidence>
<name>G9X283_9FIRM</name>
<dbReference type="GO" id="GO:0016301">
    <property type="term" value="F:kinase activity"/>
    <property type="evidence" value="ECO:0007669"/>
    <property type="project" value="UniProtKB-KW"/>
</dbReference>
<feature type="domain" description="PTS EIIA type-1" evidence="7">
    <location>
        <begin position="31"/>
        <end position="135"/>
    </location>
</feature>
<evidence type="ECO:0000259" key="7">
    <source>
        <dbReference type="PROSITE" id="PS51093"/>
    </source>
</evidence>
<protein>
    <recommendedName>
        <fullName evidence="7">PTS EIIA type-1 domain-containing protein</fullName>
    </recommendedName>
</protein>
<dbReference type="GO" id="GO:0005737">
    <property type="term" value="C:cytoplasm"/>
    <property type="evidence" value="ECO:0007669"/>
    <property type="project" value="UniProtKB-SubCell"/>
</dbReference>
<reference evidence="8 9" key="1">
    <citation type="submission" date="2011-08" db="EMBL/GenBank/DDBJ databases">
        <title>The Genome Sequence of Eubacteriaceae bacterium ACC19a.</title>
        <authorList>
            <consortium name="The Broad Institute Genome Sequencing Platform"/>
            <person name="Earl A."/>
            <person name="Ward D."/>
            <person name="Feldgarden M."/>
            <person name="Gevers D."/>
            <person name="Sizova M."/>
            <person name="Hazen A."/>
            <person name="Epstein S."/>
            <person name="Young S.K."/>
            <person name="Zeng Q."/>
            <person name="Gargeya S."/>
            <person name="Fitzgerald M."/>
            <person name="Haas B."/>
            <person name="Abouelleil A."/>
            <person name="Alvarado L."/>
            <person name="Arachchi H.M."/>
            <person name="Berlin A."/>
            <person name="Brown A."/>
            <person name="Chapman S.B."/>
            <person name="Chen Z."/>
            <person name="Dunbar C."/>
            <person name="Freedman E."/>
            <person name="Gearin G."/>
            <person name="Gellesch M."/>
            <person name="Goldberg J."/>
            <person name="Griggs A."/>
            <person name="Gujja S."/>
            <person name="Heiman D."/>
            <person name="Howarth C."/>
            <person name="Larson L."/>
            <person name="Lui A."/>
            <person name="MacDonald P.J.P."/>
            <person name="Montmayeur A."/>
            <person name="Murphy C."/>
            <person name="Neiman D."/>
            <person name="Pearson M."/>
            <person name="Priest M."/>
            <person name="Roberts A."/>
            <person name="Saif S."/>
            <person name="Shea T."/>
            <person name="Shenoy N."/>
            <person name="Sisk P."/>
            <person name="Stolte C."/>
            <person name="Sykes S."/>
            <person name="Wortman J."/>
            <person name="Nusbaum C."/>
            <person name="Birren B."/>
        </authorList>
    </citation>
    <scope>NUCLEOTIDE SEQUENCE [LARGE SCALE GENOMIC DNA]</scope>
    <source>
        <strain evidence="8 9">ACC19a</strain>
    </source>
</reference>
<dbReference type="PROSITE" id="PS51093">
    <property type="entry name" value="PTS_EIIA_TYPE_1"/>
    <property type="match status" value="1"/>
</dbReference>
<dbReference type="InterPro" id="IPR011055">
    <property type="entry name" value="Dup_hybrid_motif"/>
</dbReference>
<evidence type="ECO:0000256" key="2">
    <source>
        <dbReference type="ARBA" id="ARBA00022448"/>
    </source>
</evidence>
<dbReference type="FunFam" id="2.70.70.10:FF:000001">
    <property type="entry name" value="PTS system glucose-specific IIA component"/>
    <property type="match status" value="1"/>
</dbReference>
<dbReference type="SUPFAM" id="SSF51261">
    <property type="entry name" value="Duplicated hybrid motif"/>
    <property type="match status" value="1"/>
</dbReference>
<evidence type="ECO:0000256" key="5">
    <source>
        <dbReference type="ARBA" id="ARBA00022683"/>
    </source>
</evidence>
<dbReference type="PANTHER" id="PTHR45008">
    <property type="entry name" value="PTS SYSTEM GLUCOSE-SPECIFIC EIIA COMPONENT"/>
    <property type="match status" value="1"/>
</dbReference>
<dbReference type="PROSITE" id="PS00371">
    <property type="entry name" value="PTS_EIIA_TYPE_1_HIS"/>
    <property type="match status" value="1"/>
</dbReference>
<dbReference type="Pfam" id="PF00358">
    <property type="entry name" value="PTS_EIIA_1"/>
    <property type="match status" value="1"/>
</dbReference>
<dbReference type="InterPro" id="IPR001127">
    <property type="entry name" value="PTS_EIIA_1_perm"/>
</dbReference>
<evidence type="ECO:0000256" key="4">
    <source>
        <dbReference type="ARBA" id="ARBA00022679"/>
    </source>
</evidence>
<comment type="caution">
    <text evidence="8">The sequence shown here is derived from an EMBL/GenBank/DDBJ whole genome shotgun (WGS) entry which is preliminary data.</text>
</comment>
<dbReference type="Gene3D" id="2.70.70.10">
    <property type="entry name" value="Glucose Permease (Domain IIA)"/>
    <property type="match status" value="1"/>
</dbReference>
<dbReference type="Proteomes" id="UP000006437">
    <property type="component" value="Unassembled WGS sequence"/>
</dbReference>
<comment type="subcellular location">
    <subcellularLocation>
        <location evidence="1">Cytoplasm</location>
    </subcellularLocation>
</comment>
<dbReference type="NCBIfam" id="TIGR00830">
    <property type="entry name" value="PTBA"/>
    <property type="match status" value="1"/>
</dbReference>
<dbReference type="EMBL" id="AFZE01000045">
    <property type="protein sequence ID" value="EHL13206.1"/>
    <property type="molecule type" value="Genomic_DNA"/>
</dbReference>
<accession>G9X283</accession>
<dbReference type="InterPro" id="IPR050890">
    <property type="entry name" value="PTS_EIIA_component"/>
</dbReference>
<dbReference type="AlphaFoldDB" id="G9X283"/>
<dbReference type="BioCyc" id="EBAC796937-HMP:GMGH-507-MONOMER"/>
<evidence type="ECO:0000256" key="6">
    <source>
        <dbReference type="ARBA" id="ARBA00022777"/>
    </source>
</evidence>
<sequence length="162" mass="17481">MGLFGFGKKKEKVELKAVVDGIIKDLKNVEDEVFSKGFLGEGLAIVPKSNNFYAPVSGELSSVFPTGHAFGIKTDDGAEVLIHIGIDTVQMNGDGFDLKVEQGQKIKAGNLLVICDIDNIKNKGYKTDTILIITNSDDFPSEQLVTEGSEVKANEVSVISFK</sequence>